<name>A0A6G8INT8_9BURK</name>
<organism evidence="1 2">
    <name type="scientific">Hydrogenophaga crocea</name>
    <dbReference type="NCBI Taxonomy" id="2716225"/>
    <lineage>
        <taxon>Bacteria</taxon>
        <taxon>Pseudomonadati</taxon>
        <taxon>Pseudomonadota</taxon>
        <taxon>Betaproteobacteria</taxon>
        <taxon>Burkholderiales</taxon>
        <taxon>Comamonadaceae</taxon>
        <taxon>Hydrogenophaga</taxon>
    </lineage>
</organism>
<evidence type="ECO:0000313" key="2">
    <source>
        <dbReference type="Proteomes" id="UP000503162"/>
    </source>
</evidence>
<keyword evidence="2" id="KW-1185">Reference proteome</keyword>
<accession>A0A6G8INT8</accession>
<sequence>MALVLLLGLPLAWSQPPEVRQLSLQRTPEALYLNARLGIAPHGAVQDALLKGVPLYFVWEATVLRERWYWTDRRVAAQRRVLRLAYQPLTRLWRVSLSTDNGGGTGGAGLQYALHQNHDTLEEALAAIGRASRWRLADAGQLEPGAEHHVQFDFRLDLTLLPRPFQIGLGSQAEWSMQFSQELQVPNAPTAETASDS</sequence>
<dbReference type="KEGG" id="hcz:G9Q37_18860"/>
<dbReference type="Pfam" id="PF14334">
    <property type="entry name" value="DUF4390"/>
    <property type="match status" value="1"/>
</dbReference>
<proteinExistence type="predicted"/>
<reference evidence="1 2" key="1">
    <citation type="submission" date="2020-03" db="EMBL/GenBank/DDBJ databases">
        <title>Hydrogenophaga sp. nov. isolated from cyanobacterial mat.</title>
        <authorList>
            <person name="Thorat V."/>
            <person name="Kirdat K."/>
            <person name="Tiwarekar B."/>
            <person name="Costa E.D."/>
            <person name="Yadav A."/>
        </authorList>
    </citation>
    <scope>NUCLEOTIDE SEQUENCE [LARGE SCALE GENOMIC DNA]</scope>
    <source>
        <strain evidence="1 2">BA0156</strain>
    </source>
</reference>
<evidence type="ECO:0000313" key="1">
    <source>
        <dbReference type="EMBL" id="QIM54854.1"/>
    </source>
</evidence>
<protein>
    <submittedName>
        <fullName evidence="1">DUF4390 domain-containing protein</fullName>
    </submittedName>
</protein>
<dbReference type="InterPro" id="IPR025500">
    <property type="entry name" value="DUF4390"/>
</dbReference>
<dbReference type="Proteomes" id="UP000503162">
    <property type="component" value="Chromosome"/>
</dbReference>
<dbReference type="EMBL" id="CP049989">
    <property type="protein sequence ID" value="QIM54854.1"/>
    <property type="molecule type" value="Genomic_DNA"/>
</dbReference>
<gene>
    <name evidence="1" type="ORF">G9Q37_18860</name>
</gene>
<dbReference type="AlphaFoldDB" id="A0A6G8INT8"/>